<evidence type="ECO:0000313" key="3">
    <source>
        <dbReference type="EnsemblProtists" id="HpaP803991"/>
    </source>
</evidence>
<feature type="region of interest" description="Disordered" evidence="1">
    <location>
        <begin position="69"/>
        <end position="115"/>
    </location>
</feature>
<reference evidence="3" key="3">
    <citation type="submission" date="2015-06" db="UniProtKB">
        <authorList>
            <consortium name="EnsemblProtists"/>
        </authorList>
    </citation>
    <scope>IDENTIFICATION</scope>
    <source>
        <strain evidence="3">Emoy2</strain>
    </source>
</reference>
<name>M4BCH5_HYAAE</name>
<dbReference type="VEuPathDB" id="FungiDB:HpaG803991"/>
<gene>
    <name evidence="2" type="primary">HaRxL37c</name>
</gene>
<dbReference type="Proteomes" id="UP000011713">
    <property type="component" value="Unassembled WGS sequence"/>
</dbReference>
<dbReference type="EMBL" id="AB922204">
    <property type="protein sequence ID" value="BAP68779.1"/>
    <property type="molecule type" value="mRNA"/>
</dbReference>
<feature type="compositionally biased region" description="Polar residues" evidence="1">
    <location>
        <begin position="72"/>
        <end position="81"/>
    </location>
</feature>
<evidence type="ECO:0000313" key="2">
    <source>
        <dbReference type="EMBL" id="BAP68779.1"/>
    </source>
</evidence>
<keyword evidence="4" id="KW-1185">Reference proteome</keyword>
<dbReference type="AlphaFoldDB" id="M4BCH5"/>
<dbReference type="InParanoid" id="M4BCH5"/>
<evidence type="ECO:0000256" key="1">
    <source>
        <dbReference type="SAM" id="MobiDB-lite"/>
    </source>
</evidence>
<sequence>MKICSCPGLRIWARTHGRRKECRWPYEPSTLLIHLCIGDQLRSPSSSINNKHMRVTGLFVAIAVASLRASGATPSTTTDSVSALPEEKNPAATLPSVRVNEGQNAGDEEKRGRNDKVEERGIFSWITRCFSGGKKVAPPYKFRIDDLRNMAIRPKRN</sequence>
<organism evidence="3 4">
    <name type="scientific">Hyaloperonospora arabidopsidis (strain Emoy2)</name>
    <name type="common">Downy mildew agent</name>
    <name type="synonym">Peronospora arabidopsidis</name>
    <dbReference type="NCBI Taxonomy" id="559515"/>
    <lineage>
        <taxon>Eukaryota</taxon>
        <taxon>Sar</taxon>
        <taxon>Stramenopiles</taxon>
        <taxon>Oomycota</taxon>
        <taxon>Peronosporomycetes</taxon>
        <taxon>Peronosporales</taxon>
        <taxon>Peronosporaceae</taxon>
        <taxon>Hyaloperonospora</taxon>
    </lineage>
</organism>
<evidence type="ECO:0000313" key="4">
    <source>
        <dbReference type="Proteomes" id="UP000011713"/>
    </source>
</evidence>
<reference evidence="4" key="1">
    <citation type="journal article" date="2010" name="Science">
        <title>Signatures of adaptation to obligate biotrophy in the Hyaloperonospora arabidopsidis genome.</title>
        <authorList>
            <person name="Baxter L."/>
            <person name="Tripathy S."/>
            <person name="Ishaque N."/>
            <person name="Boot N."/>
            <person name="Cabral A."/>
            <person name="Kemen E."/>
            <person name="Thines M."/>
            <person name="Ah-Fong A."/>
            <person name="Anderson R."/>
            <person name="Badejoko W."/>
            <person name="Bittner-Eddy P."/>
            <person name="Boore J.L."/>
            <person name="Chibucos M.C."/>
            <person name="Coates M."/>
            <person name="Dehal P."/>
            <person name="Delehaunty K."/>
            <person name="Dong S."/>
            <person name="Downton P."/>
            <person name="Dumas B."/>
            <person name="Fabro G."/>
            <person name="Fronick C."/>
            <person name="Fuerstenberg S.I."/>
            <person name="Fulton L."/>
            <person name="Gaulin E."/>
            <person name="Govers F."/>
            <person name="Hughes L."/>
            <person name="Humphray S."/>
            <person name="Jiang R.H."/>
            <person name="Judelson H."/>
            <person name="Kamoun S."/>
            <person name="Kyung K."/>
            <person name="Meijer H."/>
            <person name="Minx P."/>
            <person name="Morris P."/>
            <person name="Nelson J."/>
            <person name="Phuntumart V."/>
            <person name="Qutob D."/>
            <person name="Rehmany A."/>
            <person name="Rougon-Cardoso A."/>
            <person name="Ryden P."/>
            <person name="Torto-Alalibo T."/>
            <person name="Studholme D."/>
            <person name="Wang Y."/>
            <person name="Win J."/>
            <person name="Wood J."/>
            <person name="Clifton S.W."/>
            <person name="Rogers J."/>
            <person name="Van den Ackerveken G."/>
            <person name="Jones J.D."/>
            <person name="McDowell J.M."/>
            <person name="Beynon J."/>
            <person name="Tyler B.M."/>
        </authorList>
    </citation>
    <scope>NUCLEOTIDE SEQUENCE [LARGE SCALE GENOMIC DNA]</scope>
    <source>
        <strain evidence="4">Emoy2</strain>
    </source>
</reference>
<protein>
    <submittedName>
        <fullName evidence="2">RxLR effector candidate protein</fullName>
    </submittedName>
</protein>
<dbReference type="EnsemblProtists" id="HpaT803991">
    <property type="protein sequence ID" value="HpaP803991"/>
    <property type="gene ID" value="HpaG803991"/>
</dbReference>
<accession>M4BCH5</accession>
<proteinExistence type="evidence at transcript level"/>
<dbReference type="HOGENOM" id="CLU_1681283_0_0_1"/>
<reference evidence="2" key="2">
    <citation type="journal article" date="2014" name="PLoS Pathog.">
        <title>Expression profiling during arabidopsis/downy mildew interaction reveals a highly-expressed effector that attenuates responses to salicylic acid.</title>
        <authorList>
            <person name="Asai S."/>
            <person name="Rallapalli G."/>
            <person name="Piquerez S.J.M."/>
            <person name="Caillaud M.C."/>
            <person name="Furzer O.J."/>
            <person name="Ishaque N."/>
            <person name="Wirthmueller L."/>
            <person name="Fabro G."/>
            <person name="Shirasu K."/>
            <person name="Jones J.D.G."/>
        </authorList>
    </citation>
    <scope>NUCLEOTIDE SEQUENCE</scope>
    <source>
        <strain evidence="2">Emoy2</strain>
    </source>
</reference>
<dbReference type="EMBL" id="JH598136">
    <property type="status" value="NOT_ANNOTATED_CDS"/>
    <property type="molecule type" value="Genomic_DNA"/>
</dbReference>